<feature type="signal peptide" evidence="1">
    <location>
        <begin position="1"/>
        <end position="17"/>
    </location>
</feature>
<feature type="chain" id="PRO_5024359124" evidence="1">
    <location>
        <begin position="18"/>
        <end position="72"/>
    </location>
</feature>
<protein>
    <submittedName>
        <fullName evidence="2">Uncharacterized protein</fullName>
    </submittedName>
</protein>
<evidence type="ECO:0000256" key="1">
    <source>
        <dbReference type="SAM" id="SignalP"/>
    </source>
</evidence>
<evidence type="ECO:0000313" key="2">
    <source>
        <dbReference type="EMBL" id="KAB1278062.1"/>
    </source>
</evidence>
<sequence length="72" mass="8314">MAPLLLVMAVLLPAGRGQQRSHCPEDHRRTRARPHSFPYMALFRSRLEWVHHFVEDSWCEKTLSDSGSLLGK</sequence>
<evidence type="ECO:0000313" key="3">
    <source>
        <dbReference type="Proteomes" id="UP000299084"/>
    </source>
</evidence>
<keyword evidence="1" id="KW-0732">Signal</keyword>
<dbReference type="Proteomes" id="UP000299084">
    <property type="component" value="Unassembled WGS sequence"/>
</dbReference>
<dbReference type="EMBL" id="JWIN03000006">
    <property type="protein sequence ID" value="KAB1278062.1"/>
    <property type="molecule type" value="Genomic_DNA"/>
</dbReference>
<proteinExistence type="predicted"/>
<name>A0A5N4E3V9_CAMDR</name>
<reference evidence="2 3" key="1">
    <citation type="journal article" date="2019" name="Mol. Ecol. Resour.">
        <title>Improving Illumina assemblies with Hi-C and long reads: an example with the North African dromedary.</title>
        <authorList>
            <person name="Elbers J.P."/>
            <person name="Rogers M.F."/>
            <person name="Perelman P.L."/>
            <person name="Proskuryakova A.A."/>
            <person name="Serdyukova N.A."/>
            <person name="Johnson W.E."/>
            <person name="Horin P."/>
            <person name="Corander J."/>
            <person name="Murphy D."/>
            <person name="Burger P.A."/>
        </authorList>
    </citation>
    <scope>NUCLEOTIDE SEQUENCE [LARGE SCALE GENOMIC DNA]</scope>
    <source>
        <strain evidence="2">Drom800</strain>
        <tissue evidence="2">Blood</tissue>
    </source>
</reference>
<comment type="caution">
    <text evidence="2">The sequence shown here is derived from an EMBL/GenBank/DDBJ whole genome shotgun (WGS) entry which is preliminary data.</text>
</comment>
<accession>A0A5N4E3V9</accession>
<gene>
    <name evidence="2" type="ORF">Cadr_000005820</name>
</gene>
<organism evidence="2 3">
    <name type="scientific">Camelus dromedarius</name>
    <name type="common">Dromedary</name>
    <name type="synonym">Arabian camel</name>
    <dbReference type="NCBI Taxonomy" id="9838"/>
    <lineage>
        <taxon>Eukaryota</taxon>
        <taxon>Metazoa</taxon>
        <taxon>Chordata</taxon>
        <taxon>Craniata</taxon>
        <taxon>Vertebrata</taxon>
        <taxon>Euteleostomi</taxon>
        <taxon>Mammalia</taxon>
        <taxon>Eutheria</taxon>
        <taxon>Laurasiatheria</taxon>
        <taxon>Artiodactyla</taxon>
        <taxon>Tylopoda</taxon>
        <taxon>Camelidae</taxon>
        <taxon>Camelus</taxon>
    </lineage>
</organism>
<dbReference type="AlphaFoldDB" id="A0A5N4E3V9"/>
<keyword evidence="3" id="KW-1185">Reference proteome</keyword>